<comment type="caution">
    <text evidence="4">The sequence shown here is derived from an EMBL/GenBank/DDBJ whole genome shotgun (WGS) entry which is preliminary data.</text>
</comment>
<dbReference type="Pfam" id="PF01008">
    <property type="entry name" value="IF-2B"/>
    <property type="match status" value="1"/>
</dbReference>
<dbReference type="InterPro" id="IPR042529">
    <property type="entry name" value="IF_2B-like_C"/>
</dbReference>
<gene>
    <name evidence="4" type="ORF">B0T22DRAFT_367528</name>
</gene>
<dbReference type="Proteomes" id="UP001270362">
    <property type="component" value="Unassembled WGS sequence"/>
</dbReference>
<reference evidence="4" key="2">
    <citation type="submission" date="2023-06" db="EMBL/GenBank/DDBJ databases">
        <authorList>
            <consortium name="Lawrence Berkeley National Laboratory"/>
            <person name="Haridas S."/>
            <person name="Hensen N."/>
            <person name="Bonometti L."/>
            <person name="Westerberg I."/>
            <person name="Brannstrom I.O."/>
            <person name="Guillou S."/>
            <person name="Cros-Aarteil S."/>
            <person name="Calhoun S."/>
            <person name="Kuo A."/>
            <person name="Mondo S."/>
            <person name="Pangilinan J."/>
            <person name="Riley R."/>
            <person name="Labutti K."/>
            <person name="Andreopoulos B."/>
            <person name="Lipzen A."/>
            <person name="Chen C."/>
            <person name="Yanf M."/>
            <person name="Daum C."/>
            <person name="Ng V."/>
            <person name="Clum A."/>
            <person name="Steindorff A."/>
            <person name="Ohm R."/>
            <person name="Martin F."/>
            <person name="Silar P."/>
            <person name="Natvig D."/>
            <person name="Lalanne C."/>
            <person name="Gautier V."/>
            <person name="Ament-Velasquez S.L."/>
            <person name="Kruys A."/>
            <person name="Hutchinson M.I."/>
            <person name="Powell A.J."/>
            <person name="Barry K."/>
            <person name="Miller A.N."/>
            <person name="Grigoriev I.V."/>
            <person name="Debuchy R."/>
            <person name="Gladieux P."/>
            <person name="Thoren M.H."/>
            <person name="Johannesson H."/>
        </authorList>
    </citation>
    <scope>NUCLEOTIDE SEQUENCE</scope>
    <source>
        <strain evidence="4">CBS 314.62</strain>
    </source>
</reference>
<feature type="domain" description="Nudix hydrolase" evidence="3">
    <location>
        <begin position="10"/>
        <end position="159"/>
    </location>
</feature>
<accession>A0AAE0XHF7</accession>
<dbReference type="InterPro" id="IPR015797">
    <property type="entry name" value="NUDIX_hydrolase-like_dom_sf"/>
</dbReference>
<dbReference type="InterPro" id="IPR000086">
    <property type="entry name" value="NUDIX_hydrolase_dom"/>
</dbReference>
<dbReference type="GO" id="GO:0046523">
    <property type="term" value="F:S-methyl-5-thioribose-1-phosphate isomerase activity"/>
    <property type="evidence" value="ECO:0007669"/>
    <property type="project" value="TreeGrafter"/>
</dbReference>
<keyword evidence="5" id="KW-1185">Reference proteome</keyword>
<evidence type="ECO:0000313" key="4">
    <source>
        <dbReference type="EMBL" id="KAK3693037.1"/>
    </source>
</evidence>
<evidence type="ECO:0000256" key="2">
    <source>
        <dbReference type="RuleBase" id="RU003814"/>
    </source>
</evidence>
<evidence type="ECO:0000313" key="5">
    <source>
        <dbReference type="Proteomes" id="UP001270362"/>
    </source>
</evidence>
<name>A0AAE0XHF7_9PEZI</name>
<dbReference type="GO" id="GO:0019509">
    <property type="term" value="P:L-methionine salvage from methylthioadenosine"/>
    <property type="evidence" value="ECO:0007669"/>
    <property type="project" value="TreeGrafter"/>
</dbReference>
<dbReference type="Gene3D" id="3.90.79.10">
    <property type="entry name" value="Nucleoside Triphosphate Pyrophosphohydrolase"/>
    <property type="match status" value="1"/>
</dbReference>
<protein>
    <recommendedName>
        <fullName evidence="3">Nudix hydrolase domain-containing protein</fullName>
    </recommendedName>
</protein>
<dbReference type="Gene3D" id="3.40.50.10470">
    <property type="entry name" value="Translation initiation factor eif-2b, domain 2"/>
    <property type="match status" value="1"/>
</dbReference>
<proteinExistence type="inferred from homology"/>
<sequence>MSSSSSTPIKKRAVVSSFIFKFDRDGNNPQVALFRRSDKVSTYQHHLAPISGSIDKTDASPLAAAWREIHEETTLTSSSLILLRQGKSYVFSDPSIGREWTIHPFMYQLRNPAIDEQKLTIDWEHDSWAWYDPSTVEDSAAFGGVPRLAESLCRVWFERDLGAAAGKVLADGLAKLRTDYTSGARQLAGEALVILRDVVAALGASGPDTAKWWANVRFAAWHIWKNGRESMGAAIMSALLSALADIETLVSSHHQPGNDLQAAAITSLNAKIASRDASAALIANAFTAYLAKTFPSKLEPSAPRLAILTLSSSSTIRHAFQHLARTSAFALDIRILESRPLCEGVSLAAALARDLGARHNITLYTDASAALASQGVDVVVIGADRIAESGAVSNKTGSLPALLAARFVTTGGSINGQGGRARVVVLGEGEKVAGPGRAEEHVVEELDPGLVMSGWEGAEAAEVKSLVESADGEGSKVAARNVSFEWCPAELVDVYVTERGEWGREDVARMSRRVGEEEGRLFGDL</sequence>
<dbReference type="InterPro" id="IPR037171">
    <property type="entry name" value="NagB/RpiA_transferase-like"/>
</dbReference>
<organism evidence="4 5">
    <name type="scientific">Podospora appendiculata</name>
    <dbReference type="NCBI Taxonomy" id="314037"/>
    <lineage>
        <taxon>Eukaryota</taxon>
        <taxon>Fungi</taxon>
        <taxon>Dikarya</taxon>
        <taxon>Ascomycota</taxon>
        <taxon>Pezizomycotina</taxon>
        <taxon>Sordariomycetes</taxon>
        <taxon>Sordariomycetidae</taxon>
        <taxon>Sordariales</taxon>
        <taxon>Podosporaceae</taxon>
        <taxon>Podospora</taxon>
    </lineage>
</organism>
<dbReference type="CDD" id="cd18872">
    <property type="entry name" value="NUDIX_eIF-2B"/>
    <property type="match status" value="1"/>
</dbReference>
<dbReference type="EMBL" id="JAULSO010000001">
    <property type="protein sequence ID" value="KAK3693037.1"/>
    <property type="molecule type" value="Genomic_DNA"/>
</dbReference>
<reference evidence="4" key="1">
    <citation type="journal article" date="2023" name="Mol. Phylogenet. Evol.">
        <title>Genome-scale phylogeny and comparative genomics of the fungal order Sordariales.</title>
        <authorList>
            <person name="Hensen N."/>
            <person name="Bonometti L."/>
            <person name="Westerberg I."/>
            <person name="Brannstrom I.O."/>
            <person name="Guillou S."/>
            <person name="Cros-Aarteil S."/>
            <person name="Calhoun S."/>
            <person name="Haridas S."/>
            <person name="Kuo A."/>
            <person name="Mondo S."/>
            <person name="Pangilinan J."/>
            <person name="Riley R."/>
            <person name="LaButti K."/>
            <person name="Andreopoulos B."/>
            <person name="Lipzen A."/>
            <person name="Chen C."/>
            <person name="Yan M."/>
            <person name="Daum C."/>
            <person name="Ng V."/>
            <person name="Clum A."/>
            <person name="Steindorff A."/>
            <person name="Ohm R.A."/>
            <person name="Martin F."/>
            <person name="Silar P."/>
            <person name="Natvig D.O."/>
            <person name="Lalanne C."/>
            <person name="Gautier V."/>
            <person name="Ament-Velasquez S.L."/>
            <person name="Kruys A."/>
            <person name="Hutchinson M.I."/>
            <person name="Powell A.J."/>
            <person name="Barry K."/>
            <person name="Miller A.N."/>
            <person name="Grigoriev I.V."/>
            <person name="Debuchy R."/>
            <person name="Gladieux P."/>
            <person name="Hiltunen Thoren M."/>
            <person name="Johannesson H."/>
        </authorList>
    </citation>
    <scope>NUCLEOTIDE SEQUENCE</scope>
    <source>
        <strain evidence="4">CBS 314.62</strain>
    </source>
</reference>
<dbReference type="PANTHER" id="PTHR43475:SF3">
    <property type="entry name" value="TRANSLATION INITIATION FACTOR EIF-2B SUBUNIT FAMILY PROTEIN (AFU_ORTHOLOGUE AFUA_2G14290)"/>
    <property type="match status" value="1"/>
</dbReference>
<dbReference type="AlphaFoldDB" id="A0AAE0XHF7"/>
<dbReference type="Pfam" id="PF00293">
    <property type="entry name" value="NUDIX"/>
    <property type="match status" value="1"/>
</dbReference>
<dbReference type="SUPFAM" id="SSF100950">
    <property type="entry name" value="NagB/RpiA/CoA transferase-like"/>
    <property type="match status" value="1"/>
</dbReference>
<dbReference type="SUPFAM" id="SSF55811">
    <property type="entry name" value="Nudix"/>
    <property type="match status" value="1"/>
</dbReference>
<dbReference type="PROSITE" id="PS51462">
    <property type="entry name" value="NUDIX"/>
    <property type="match status" value="1"/>
</dbReference>
<evidence type="ECO:0000256" key="1">
    <source>
        <dbReference type="ARBA" id="ARBA00007251"/>
    </source>
</evidence>
<dbReference type="InterPro" id="IPR000649">
    <property type="entry name" value="IF-2B-related"/>
</dbReference>
<comment type="similarity">
    <text evidence="1 2">Belongs to the eIF-2B alpha/beta/delta subunits family.</text>
</comment>
<dbReference type="PANTHER" id="PTHR43475">
    <property type="entry name" value="METHYLTHIORIBOSE-1-PHOSPHATE ISOMERASE"/>
    <property type="match status" value="1"/>
</dbReference>
<evidence type="ECO:0000259" key="3">
    <source>
        <dbReference type="PROSITE" id="PS51462"/>
    </source>
</evidence>